<evidence type="ECO:0000313" key="1">
    <source>
        <dbReference type="EMBL" id="GFO26774.1"/>
    </source>
</evidence>
<gene>
    <name evidence="1" type="ORF">PoB_005327900</name>
</gene>
<organism evidence="1 2">
    <name type="scientific">Plakobranchus ocellatus</name>
    <dbReference type="NCBI Taxonomy" id="259542"/>
    <lineage>
        <taxon>Eukaryota</taxon>
        <taxon>Metazoa</taxon>
        <taxon>Spiralia</taxon>
        <taxon>Lophotrochozoa</taxon>
        <taxon>Mollusca</taxon>
        <taxon>Gastropoda</taxon>
        <taxon>Heterobranchia</taxon>
        <taxon>Euthyneura</taxon>
        <taxon>Panpulmonata</taxon>
        <taxon>Sacoglossa</taxon>
        <taxon>Placobranchoidea</taxon>
        <taxon>Plakobranchidae</taxon>
        <taxon>Plakobranchus</taxon>
    </lineage>
</organism>
<proteinExistence type="predicted"/>
<dbReference type="PANTHER" id="PTHR47018">
    <property type="entry name" value="CXC DOMAIN-CONTAINING PROTEIN-RELATED"/>
    <property type="match status" value="1"/>
</dbReference>
<name>A0AAV4C7U4_9GAST</name>
<keyword evidence="2" id="KW-1185">Reference proteome</keyword>
<accession>A0AAV4C7U4</accession>
<reference evidence="1 2" key="1">
    <citation type="journal article" date="2021" name="Elife">
        <title>Chloroplast acquisition without the gene transfer in kleptoplastic sea slugs, Plakobranchus ocellatus.</title>
        <authorList>
            <person name="Maeda T."/>
            <person name="Takahashi S."/>
            <person name="Yoshida T."/>
            <person name="Shimamura S."/>
            <person name="Takaki Y."/>
            <person name="Nagai Y."/>
            <person name="Toyoda A."/>
            <person name="Suzuki Y."/>
            <person name="Arimoto A."/>
            <person name="Ishii H."/>
            <person name="Satoh N."/>
            <person name="Nishiyama T."/>
            <person name="Hasebe M."/>
            <person name="Maruyama T."/>
            <person name="Minagawa J."/>
            <person name="Obokata J."/>
            <person name="Shigenobu S."/>
        </authorList>
    </citation>
    <scope>NUCLEOTIDE SEQUENCE [LARGE SCALE GENOMIC DNA]</scope>
</reference>
<dbReference type="EMBL" id="BLXT01005858">
    <property type="protein sequence ID" value="GFO26774.1"/>
    <property type="molecule type" value="Genomic_DNA"/>
</dbReference>
<dbReference type="Proteomes" id="UP000735302">
    <property type="component" value="Unassembled WGS sequence"/>
</dbReference>
<sequence length="244" mass="27166">MKAEIASEVAQNQVDNTSNQGHKALSWASYHALQQPDNGAPTSIIRLLPPLNDNSHLTKLIEHSMGVMKAFKFFNAGQTPVLTMDQLLYALAKAIQWTWPGIYREQNCIILMGVSTSSKQHKGGWLIGYGPTSAIAAAGINSFRVARISSRHMNAAALYVLLCQAFHKYSESNPQPKLTFHQWQSKMAGTQLNGHWYWAWNQLFSGFFDLCEHTTSIFMFSTSYSFCLGSCIRPCGSKLAIIPC</sequence>
<comment type="caution">
    <text evidence="1">The sequence shown here is derived from an EMBL/GenBank/DDBJ whole genome shotgun (WGS) entry which is preliminary data.</text>
</comment>
<protein>
    <submittedName>
        <fullName evidence="1">Uncharacterized protein</fullName>
    </submittedName>
</protein>
<evidence type="ECO:0000313" key="2">
    <source>
        <dbReference type="Proteomes" id="UP000735302"/>
    </source>
</evidence>
<dbReference type="AlphaFoldDB" id="A0AAV4C7U4"/>